<evidence type="ECO:0008006" key="3">
    <source>
        <dbReference type="Google" id="ProtNLM"/>
    </source>
</evidence>
<organism evidence="1 2">
    <name type="scientific">Candidatus Roizmanbacteria bacterium CG11_big_fil_rev_8_21_14_0_20_37_16</name>
    <dbReference type="NCBI Taxonomy" id="1974857"/>
    <lineage>
        <taxon>Bacteria</taxon>
        <taxon>Candidatus Roizmaniibacteriota</taxon>
    </lineage>
</organism>
<protein>
    <recommendedName>
        <fullName evidence="3">Ribbon-helix-helix protein CopG domain-containing protein</fullName>
    </recommendedName>
</protein>
<dbReference type="EMBL" id="PCVK01000073">
    <property type="protein sequence ID" value="PIQ71596.1"/>
    <property type="molecule type" value="Genomic_DNA"/>
</dbReference>
<gene>
    <name evidence="1" type="ORF">COV87_02505</name>
</gene>
<accession>A0A2H0KK46</accession>
<name>A0A2H0KK46_9BACT</name>
<dbReference type="AlphaFoldDB" id="A0A2H0KK46"/>
<reference evidence="1 2" key="1">
    <citation type="submission" date="2017-09" db="EMBL/GenBank/DDBJ databases">
        <title>Depth-based differentiation of microbial function through sediment-hosted aquifers and enrichment of novel symbionts in the deep terrestrial subsurface.</title>
        <authorList>
            <person name="Probst A.J."/>
            <person name="Ladd B."/>
            <person name="Jarett J.K."/>
            <person name="Geller-Mcgrath D.E."/>
            <person name="Sieber C.M."/>
            <person name="Emerson J.B."/>
            <person name="Anantharaman K."/>
            <person name="Thomas B.C."/>
            <person name="Malmstrom R."/>
            <person name="Stieglmeier M."/>
            <person name="Klingl A."/>
            <person name="Woyke T."/>
            <person name="Ryan C.M."/>
            <person name="Banfield J.F."/>
        </authorList>
    </citation>
    <scope>NUCLEOTIDE SEQUENCE [LARGE SCALE GENOMIC DNA]</scope>
    <source>
        <strain evidence="1">CG11_big_fil_rev_8_21_14_0_20_37_16</strain>
    </source>
</reference>
<evidence type="ECO:0000313" key="1">
    <source>
        <dbReference type="EMBL" id="PIQ71596.1"/>
    </source>
</evidence>
<proteinExistence type="predicted"/>
<sequence length="190" mass="22030">MKIYFTSPIRGIDQIEDHVRAIYEVIKKLNYVHVDNVIARLDQGRSFYDKLDKGGKITHSSYFDETIDRIKMADINVFECSVPSLGVGFQIEKSIDYNKPTIVLYLKGNIPHFLAGTQNDKLFLREYTKENLAQVVSDVIEDAKHSADKRFNFFISPSLLSYLEEESKKFDMTKSAFIRRLILEHKKKGK</sequence>
<dbReference type="Gene3D" id="3.40.50.450">
    <property type="match status" value="1"/>
</dbReference>
<comment type="caution">
    <text evidence="1">The sequence shown here is derived from an EMBL/GenBank/DDBJ whole genome shotgun (WGS) entry which is preliminary data.</text>
</comment>
<dbReference type="Proteomes" id="UP000229497">
    <property type="component" value="Unassembled WGS sequence"/>
</dbReference>
<evidence type="ECO:0000313" key="2">
    <source>
        <dbReference type="Proteomes" id="UP000229497"/>
    </source>
</evidence>